<name>A0ABS2RCN7_9BACI</name>
<proteinExistence type="predicted"/>
<gene>
    <name evidence="2" type="ORF">JOC94_004371</name>
</gene>
<keyword evidence="1" id="KW-0472">Membrane</keyword>
<sequence length="118" mass="13541">MDISWMELGLLSLAIFRLTRLFVYDEIMEWLRKPFMKEYEEENEAGEKEVYYMPIERGFRGWVGSLLSCYWCTGVWIAAGLYVCYVSAPIIAEPIIVIFSLAGLAALIETIVQAIISD</sequence>
<feature type="transmembrane region" description="Helical" evidence="1">
    <location>
        <begin position="62"/>
        <end position="83"/>
    </location>
</feature>
<evidence type="ECO:0000256" key="1">
    <source>
        <dbReference type="SAM" id="Phobius"/>
    </source>
</evidence>
<keyword evidence="1" id="KW-0812">Transmembrane</keyword>
<organism evidence="2 3">
    <name type="scientific">Siminovitchia thermophila</name>
    <dbReference type="NCBI Taxonomy" id="1245522"/>
    <lineage>
        <taxon>Bacteria</taxon>
        <taxon>Bacillati</taxon>
        <taxon>Bacillota</taxon>
        <taxon>Bacilli</taxon>
        <taxon>Bacillales</taxon>
        <taxon>Bacillaceae</taxon>
        <taxon>Siminovitchia</taxon>
    </lineage>
</organism>
<dbReference type="Proteomes" id="UP000823485">
    <property type="component" value="Unassembled WGS sequence"/>
</dbReference>
<dbReference type="GO" id="GO:0004497">
    <property type="term" value="F:monooxygenase activity"/>
    <property type="evidence" value="ECO:0007669"/>
    <property type="project" value="UniProtKB-KW"/>
</dbReference>
<evidence type="ECO:0000313" key="2">
    <source>
        <dbReference type="EMBL" id="MBM7717344.1"/>
    </source>
</evidence>
<keyword evidence="1" id="KW-1133">Transmembrane helix</keyword>
<keyword evidence="2" id="KW-0560">Oxidoreductase</keyword>
<evidence type="ECO:0000313" key="3">
    <source>
        <dbReference type="Proteomes" id="UP000823485"/>
    </source>
</evidence>
<reference evidence="2 3" key="1">
    <citation type="submission" date="2021-01" db="EMBL/GenBank/DDBJ databases">
        <title>Genomic Encyclopedia of Type Strains, Phase IV (KMG-IV): sequencing the most valuable type-strain genomes for metagenomic binning, comparative biology and taxonomic classification.</title>
        <authorList>
            <person name="Goeker M."/>
        </authorList>
    </citation>
    <scope>NUCLEOTIDE SEQUENCE [LARGE SCALE GENOMIC DNA]</scope>
    <source>
        <strain evidence="2 3">DSM 105453</strain>
    </source>
</reference>
<dbReference type="Pfam" id="PF07098">
    <property type="entry name" value="DUF1360"/>
    <property type="match status" value="1"/>
</dbReference>
<dbReference type="InterPro" id="IPR010773">
    <property type="entry name" value="Mycophage_PG1_Gp7"/>
</dbReference>
<accession>A0ABS2RCN7</accession>
<protein>
    <submittedName>
        <fullName evidence="2">Antibiotic biosynthesis monooxygenase (ABM) superfamily enzyme</fullName>
    </submittedName>
</protein>
<feature type="transmembrane region" description="Helical" evidence="1">
    <location>
        <begin position="95"/>
        <end position="116"/>
    </location>
</feature>
<dbReference type="EMBL" id="JAFBFH010000044">
    <property type="protein sequence ID" value="MBM7717344.1"/>
    <property type="molecule type" value="Genomic_DNA"/>
</dbReference>
<dbReference type="RefSeq" id="WP_077110285.1">
    <property type="nucleotide sequence ID" value="NZ_JAFBFH010000044.1"/>
</dbReference>
<keyword evidence="2" id="KW-0503">Monooxygenase</keyword>
<keyword evidence="3" id="KW-1185">Reference proteome</keyword>
<comment type="caution">
    <text evidence="2">The sequence shown here is derived from an EMBL/GenBank/DDBJ whole genome shotgun (WGS) entry which is preliminary data.</text>
</comment>